<protein>
    <submittedName>
        <fullName evidence="4">Protein KRI1 homolog</fullName>
    </submittedName>
</protein>
<name>A0ABM1MXH4_NICVS</name>
<dbReference type="Proteomes" id="UP000695000">
    <property type="component" value="Unplaced"/>
</dbReference>
<organism evidence="3 4">
    <name type="scientific">Nicrophorus vespilloides</name>
    <name type="common">Boreal carrion beetle</name>
    <dbReference type="NCBI Taxonomy" id="110193"/>
    <lineage>
        <taxon>Eukaryota</taxon>
        <taxon>Metazoa</taxon>
        <taxon>Ecdysozoa</taxon>
        <taxon>Arthropoda</taxon>
        <taxon>Hexapoda</taxon>
        <taxon>Insecta</taxon>
        <taxon>Pterygota</taxon>
        <taxon>Neoptera</taxon>
        <taxon>Endopterygota</taxon>
        <taxon>Coleoptera</taxon>
        <taxon>Polyphaga</taxon>
        <taxon>Staphyliniformia</taxon>
        <taxon>Silphidae</taxon>
        <taxon>Nicrophorinae</taxon>
        <taxon>Nicrophorus</taxon>
    </lineage>
</organism>
<evidence type="ECO:0000256" key="2">
    <source>
        <dbReference type="SAM" id="MobiDB-lite"/>
    </source>
</evidence>
<dbReference type="RefSeq" id="XP_017779274.1">
    <property type="nucleotide sequence ID" value="XM_017923785.1"/>
</dbReference>
<dbReference type="InterPro" id="IPR018034">
    <property type="entry name" value="Kri1"/>
</dbReference>
<feature type="coiled-coil region" evidence="1">
    <location>
        <begin position="319"/>
        <end position="353"/>
    </location>
</feature>
<feature type="region of interest" description="Disordered" evidence="2">
    <location>
        <begin position="359"/>
        <end position="378"/>
    </location>
</feature>
<feature type="region of interest" description="Disordered" evidence="2">
    <location>
        <begin position="128"/>
        <end position="150"/>
    </location>
</feature>
<accession>A0ABM1MXH4</accession>
<dbReference type="PANTHER" id="PTHR14490:SF5">
    <property type="entry name" value="PROTEIN KRI1 HOMOLOG"/>
    <property type="match status" value="1"/>
</dbReference>
<reference evidence="4" key="1">
    <citation type="submission" date="2025-08" db="UniProtKB">
        <authorList>
            <consortium name="RefSeq"/>
        </authorList>
    </citation>
    <scope>IDENTIFICATION</scope>
    <source>
        <tissue evidence="4">Whole Larva</tissue>
    </source>
</reference>
<evidence type="ECO:0000256" key="1">
    <source>
        <dbReference type="SAM" id="Coils"/>
    </source>
</evidence>
<feature type="compositionally biased region" description="Acidic residues" evidence="2">
    <location>
        <begin position="487"/>
        <end position="502"/>
    </location>
</feature>
<proteinExistence type="predicted"/>
<keyword evidence="1" id="KW-0175">Coiled coil</keyword>
<keyword evidence="3" id="KW-1185">Reference proteome</keyword>
<evidence type="ECO:0000313" key="3">
    <source>
        <dbReference type="Proteomes" id="UP000695000"/>
    </source>
</evidence>
<feature type="compositionally biased region" description="Polar residues" evidence="2">
    <location>
        <begin position="141"/>
        <end position="150"/>
    </location>
</feature>
<feature type="region of interest" description="Disordered" evidence="2">
    <location>
        <begin position="479"/>
        <end position="502"/>
    </location>
</feature>
<evidence type="ECO:0000313" key="4">
    <source>
        <dbReference type="RefSeq" id="XP_017779274.1"/>
    </source>
</evidence>
<feature type="compositionally biased region" description="Basic and acidic residues" evidence="2">
    <location>
        <begin position="184"/>
        <end position="195"/>
    </location>
</feature>
<dbReference type="Pfam" id="PF05178">
    <property type="entry name" value="Kri1"/>
    <property type="match status" value="1"/>
</dbReference>
<feature type="region of interest" description="Disordered" evidence="2">
    <location>
        <begin position="164"/>
        <end position="195"/>
    </location>
</feature>
<sequence length="502" mass="60194">MPKPLFDNSDDEEKKVTFRSNNDYAKSYNTWRKKEELMRMKTKFGFDDDSDDEPSSCSDDDDEVLKMDEKMDLNFFKTLSSLKNKDPKIYDQNVRFFGDEVIKAPTKMKTKDKPIYIKDYERKMLLENGGVVSDDEEQQENPRAQSPTFVQQQENLKRNLKKALNSVDDEDDGEWGGMFQTRTKSKEEEEKDEVDYKKWLQGQSKISDNNDAAKDLKPLKDYWNNPELNEGEKFLKDYILNKRFMDNDDDSYIPTYDEVVHDSDKDLSEDDEQIRKQEEFEHKYNFRFEEPDNDFIKRYPRTVDNSVRREDDRRKTKRVEIKERKLMEKQKKMEELEHLKKMKRLEIEEKLKALKEITGNDDVPFNDDDLEGDFDPNAHDKRMQMVFNNDYYSVEDEEKPVFSDMDDELEIDQPFEPIDYASGELNENYDNEEAEAPHCEDANFNMDCDYQQKTAEEEIKENMKKQKWRRKRSHVSKALMKEKPTFDPEDQEYEEYFNEVES</sequence>
<dbReference type="GeneID" id="108564691"/>
<gene>
    <name evidence="4" type="primary">LOC108564691</name>
</gene>
<feature type="compositionally biased region" description="Acidic residues" evidence="2">
    <location>
        <begin position="364"/>
        <end position="374"/>
    </location>
</feature>
<dbReference type="PANTHER" id="PTHR14490">
    <property type="entry name" value="ZINC FINGER, ZZ TYPE"/>
    <property type="match status" value="1"/>
</dbReference>